<feature type="compositionally biased region" description="Pro residues" evidence="3">
    <location>
        <begin position="28"/>
        <end position="37"/>
    </location>
</feature>
<dbReference type="AlphaFoldDB" id="M3C8X7"/>
<proteinExistence type="predicted"/>
<organism evidence="5 6">
    <name type="scientific">Streptomyces mobaraensis (strain ATCC 29032 / DSM 40847 / JCM 4168 / NBRC 13819 / NCIMB 11159 / IPCR 16-22)</name>
    <dbReference type="NCBI Taxonomy" id="1223523"/>
    <lineage>
        <taxon>Bacteria</taxon>
        <taxon>Bacillati</taxon>
        <taxon>Actinomycetota</taxon>
        <taxon>Actinomycetes</taxon>
        <taxon>Kitasatosporales</taxon>
        <taxon>Streptomycetaceae</taxon>
        <taxon>Streptomyces</taxon>
    </lineage>
</organism>
<evidence type="ECO:0000313" key="6">
    <source>
        <dbReference type="Proteomes" id="UP000011740"/>
    </source>
</evidence>
<evidence type="ECO:0000256" key="3">
    <source>
        <dbReference type="SAM" id="MobiDB-lite"/>
    </source>
</evidence>
<dbReference type="STRING" id="1223523.H340_11485"/>
<protein>
    <recommendedName>
        <fullName evidence="4">Glycosyltransferase subfamily 4-like N-terminal domain-containing protein</fullName>
    </recommendedName>
</protein>
<dbReference type="Pfam" id="PF13692">
    <property type="entry name" value="Glyco_trans_1_4"/>
    <property type="match status" value="1"/>
</dbReference>
<dbReference type="EMBL" id="AORZ01000027">
    <property type="protein sequence ID" value="EMF00437.1"/>
    <property type="molecule type" value="Genomic_DNA"/>
</dbReference>
<dbReference type="SUPFAM" id="SSF53756">
    <property type="entry name" value="UDP-Glycosyltransferase/glycogen phosphorylase"/>
    <property type="match status" value="1"/>
</dbReference>
<comment type="caution">
    <text evidence="5">The sequence shown here is derived from an EMBL/GenBank/DDBJ whole genome shotgun (WGS) entry which is preliminary data.</text>
</comment>
<evidence type="ECO:0000259" key="4">
    <source>
        <dbReference type="Pfam" id="PF13439"/>
    </source>
</evidence>
<dbReference type="Pfam" id="PF13439">
    <property type="entry name" value="Glyco_transf_4"/>
    <property type="match status" value="1"/>
</dbReference>
<keyword evidence="1" id="KW-0328">Glycosyltransferase</keyword>
<dbReference type="PANTHER" id="PTHR45947:SF3">
    <property type="entry name" value="SULFOQUINOVOSYL TRANSFERASE SQD2"/>
    <property type="match status" value="1"/>
</dbReference>
<dbReference type="PANTHER" id="PTHR45947">
    <property type="entry name" value="SULFOQUINOVOSYL TRANSFERASE SQD2"/>
    <property type="match status" value="1"/>
</dbReference>
<dbReference type="InterPro" id="IPR050194">
    <property type="entry name" value="Glycosyltransferase_grp1"/>
</dbReference>
<evidence type="ECO:0000256" key="2">
    <source>
        <dbReference type="ARBA" id="ARBA00022679"/>
    </source>
</evidence>
<dbReference type="Proteomes" id="UP000011740">
    <property type="component" value="Unassembled WGS sequence"/>
</dbReference>
<dbReference type="CDD" id="cd03801">
    <property type="entry name" value="GT4_PimA-like"/>
    <property type="match status" value="1"/>
</dbReference>
<evidence type="ECO:0000313" key="5">
    <source>
        <dbReference type="EMBL" id="EMF00437.1"/>
    </source>
</evidence>
<reference evidence="5 6" key="1">
    <citation type="journal article" date="2013" name="Genome Announc.">
        <title>Whole-Genome Shotgun Assembly and Analysis of the Genome of Streptomyces mobaraensis DSM 40847, a Strain for Industrial Production of Microbial Transglutaminase.</title>
        <authorList>
            <person name="Yang H."/>
            <person name="He T."/>
            <person name="Wu W."/>
            <person name="Zhu W."/>
            <person name="Lu B."/>
            <person name="Sun W."/>
        </authorList>
    </citation>
    <scope>NUCLEOTIDE SEQUENCE [LARGE SCALE GENOMIC DNA]</scope>
    <source>
        <strain evidence="5 6">DSM 40847</strain>
    </source>
</reference>
<dbReference type="eggNOG" id="COG0438">
    <property type="taxonomic scope" value="Bacteria"/>
</dbReference>
<keyword evidence="2" id="KW-0808">Transferase</keyword>
<feature type="region of interest" description="Disordered" evidence="3">
    <location>
        <begin position="1"/>
        <end position="45"/>
    </location>
</feature>
<feature type="compositionally biased region" description="Low complexity" evidence="3">
    <location>
        <begin position="1"/>
        <end position="11"/>
    </location>
</feature>
<dbReference type="GO" id="GO:1901137">
    <property type="term" value="P:carbohydrate derivative biosynthetic process"/>
    <property type="evidence" value="ECO:0007669"/>
    <property type="project" value="UniProtKB-ARBA"/>
</dbReference>
<feature type="domain" description="Glycosyltransferase subfamily 4-like N-terminal" evidence="4">
    <location>
        <begin position="61"/>
        <end position="172"/>
    </location>
</feature>
<sequence length="581" mass="62620">MNASASVNRNVNVRKEHQPVDPVTATRPPRPVLPKPTPSKKSRGMSVTARVYGYPPAHNAGSEWMLHSMLRPLAERGHRVTVWLSHPGTIEESYEIDGVRVVPFQEGSDFATEAQSADVLLSHFENVPLVSGLARARQIPVVVICHDNFATSYHNAAGADLVVYNSEWIRRDGEIHYARYPAEFLPGRTIVVRPPVIAEDYRTEPGDHVTLVNLNPDKGGDIFWQIAAWTPEWRFLGVKGSYGPQILPPTRLPNCEVADGVPGNDMREHVYSRSRVVLMPSLYESWGRVAVEAMASGIPVIAHPTPGLVESLGDAGIFAYRDDLTAWLHALGSLKDPANADHPLSAPKDTPFGAFRVRFLDETNQPLSVQDVTLRLEPHSTGSHFSYGGQAPLTYSAKTDAGGWLTVPAGTLQAGPQEGPMQITALLRGTDLSGRIDLSVGAAASRFSLSPGGTPVTLTRAGETRYPGVEVRADSDQAIPSQKVRVTLPSCPGLAFVPEGGYQLTIMDARLATTAYTGTLQADGQTLTFEGVYLALHGKGAVSAAWVAVKALPNAPVPEDTALTFQVGDQTSPSTLIHVRA</sequence>
<dbReference type="Gene3D" id="3.40.50.2000">
    <property type="entry name" value="Glycogen Phosphorylase B"/>
    <property type="match status" value="2"/>
</dbReference>
<dbReference type="PATRIC" id="fig|1223523.3.peg.2344"/>
<dbReference type="InterPro" id="IPR028098">
    <property type="entry name" value="Glyco_trans_4-like_N"/>
</dbReference>
<name>M3C8X7_STRM1</name>
<dbReference type="GO" id="GO:0016757">
    <property type="term" value="F:glycosyltransferase activity"/>
    <property type="evidence" value="ECO:0007669"/>
    <property type="project" value="UniProtKB-KW"/>
</dbReference>
<evidence type="ECO:0000256" key="1">
    <source>
        <dbReference type="ARBA" id="ARBA00022676"/>
    </source>
</evidence>
<accession>M3C8X7</accession>
<gene>
    <name evidence="5" type="ORF">H340_11485</name>
</gene>